<organism evidence="1 2">
    <name type="scientific">Anabarilius grahami</name>
    <name type="common">Kanglang fish</name>
    <name type="synonym">Barilius grahami</name>
    <dbReference type="NCBI Taxonomy" id="495550"/>
    <lineage>
        <taxon>Eukaryota</taxon>
        <taxon>Metazoa</taxon>
        <taxon>Chordata</taxon>
        <taxon>Craniata</taxon>
        <taxon>Vertebrata</taxon>
        <taxon>Euteleostomi</taxon>
        <taxon>Actinopterygii</taxon>
        <taxon>Neopterygii</taxon>
        <taxon>Teleostei</taxon>
        <taxon>Ostariophysi</taxon>
        <taxon>Cypriniformes</taxon>
        <taxon>Xenocyprididae</taxon>
        <taxon>Xenocypridinae</taxon>
        <taxon>Xenocypridinae incertae sedis</taxon>
        <taxon>Anabarilius</taxon>
    </lineage>
</organism>
<evidence type="ECO:0000313" key="1">
    <source>
        <dbReference type="EMBL" id="ROK74138.1"/>
    </source>
</evidence>
<dbReference type="EMBL" id="RJVU01055763">
    <property type="protein sequence ID" value="ROK74138.1"/>
    <property type="molecule type" value="Genomic_DNA"/>
</dbReference>
<reference evidence="1 2" key="1">
    <citation type="submission" date="2018-10" db="EMBL/GenBank/DDBJ databases">
        <title>Genome assembly for a Yunnan-Guizhou Plateau 3E fish, Anabarilius grahami (Regan), and its evolutionary and genetic applications.</title>
        <authorList>
            <person name="Jiang W."/>
        </authorList>
    </citation>
    <scope>NUCLEOTIDE SEQUENCE [LARGE SCALE GENOMIC DNA]</scope>
    <source>
        <strain evidence="1">AG-KIZ</strain>
        <tissue evidence="1">Muscle</tissue>
    </source>
</reference>
<gene>
    <name evidence="1" type="ORF">DPX16_22279</name>
</gene>
<protein>
    <submittedName>
        <fullName evidence="1">Uncharacterized protein</fullName>
    </submittedName>
</protein>
<sequence>MLYFDAGCQGKALNLVKEQLERKLCVHTKVDDCSSGGAQCRFRIYTIPDARARPGSGYPANNASSVLTAYLTDFVVLTCIPMSATDRG</sequence>
<evidence type="ECO:0000313" key="2">
    <source>
        <dbReference type="Proteomes" id="UP000281406"/>
    </source>
</evidence>
<dbReference type="AlphaFoldDB" id="A0A3N0Y086"/>
<dbReference type="Proteomes" id="UP000281406">
    <property type="component" value="Unassembled WGS sequence"/>
</dbReference>
<proteinExistence type="predicted"/>
<comment type="caution">
    <text evidence="1">The sequence shown here is derived from an EMBL/GenBank/DDBJ whole genome shotgun (WGS) entry which is preliminary data.</text>
</comment>
<name>A0A3N0Y086_ANAGA</name>
<accession>A0A3N0Y086</accession>
<keyword evidence="2" id="KW-1185">Reference proteome</keyword>